<name>A0ABN8J3P1_9NEOP</name>
<evidence type="ECO:0000259" key="2">
    <source>
        <dbReference type="PROSITE" id="PS51544"/>
    </source>
</evidence>
<evidence type="ECO:0000313" key="4">
    <source>
        <dbReference type="Proteomes" id="UP000837857"/>
    </source>
</evidence>
<protein>
    <recommendedName>
        <fullName evidence="2">PI3K-ABD domain-containing protein</fullName>
    </recommendedName>
</protein>
<dbReference type="SMART" id="SM00143">
    <property type="entry name" value="PI3K_p85B"/>
    <property type="match status" value="1"/>
</dbReference>
<reference evidence="3" key="1">
    <citation type="submission" date="2022-03" db="EMBL/GenBank/DDBJ databases">
        <authorList>
            <person name="Martin H S."/>
        </authorList>
    </citation>
    <scope>NUCLEOTIDE SEQUENCE</scope>
</reference>
<organism evidence="3 4">
    <name type="scientific">Iphiclides podalirius</name>
    <name type="common">scarce swallowtail</name>
    <dbReference type="NCBI Taxonomy" id="110791"/>
    <lineage>
        <taxon>Eukaryota</taxon>
        <taxon>Metazoa</taxon>
        <taxon>Ecdysozoa</taxon>
        <taxon>Arthropoda</taxon>
        <taxon>Hexapoda</taxon>
        <taxon>Insecta</taxon>
        <taxon>Pterygota</taxon>
        <taxon>Neoptera</taxon>
        <taxon>Endopterygota</taxon>
        <taxon>Lepidoptera</taxon>
        <taxon>Glossata</taxon>
        <taxon>Ditrysia</taxon>
        <taxon>Papilionoidea</taxon>
        <taxon>Papilionidae</taxon>
        <taxon>Papilioninae</taxon>
        <taxon>Iphiclides</taxon>
    </lineage>
</organism>
<proteinExistence type="inferred from homology"/>
<dbReference type="SUPFAM" id="SSF54236">
    <property type="entry name" value="Ubiquitin-like"/>
    <property type="match status" value="1"/>
</dbReference>
<dbReference type="EMBL" id="OW152819">
    <property type="protein sequence ID" value="CAH2074516.1"/>
    <property type="molecule type" value="Genomic_DNA"/>
</dbReference>
<comment type="similarity">
    <text evidence="1">Belongs to the PI3/PI4-kinase family.</text>
</comment>
<dbReference type="Gene3D" id="3.10.20.770">
    <property type="match status" value="1"/>
</dbReference>
<sequence length="207" mass="23830">MVPAPSCALTWDYWTSSTSDNVELICLMPNSVFIPLTVSWDATLQDVKEELWDLAVKFPLFGMLHEMSGYVFHFINSLAVYEEVDDENKRLRDIKPVCGVLVIIERSIERPGEHLLNTHISNLIGKGLNEFENLRSSEVNDYRMRMRYLAEESMNKRALSTRLERLRYRCPPRLADSPSVPTTLISHLNNNCFILVTKVANTEVSFF</sequence>
<dbReference type="Pfam" id="PF02192">
    <property type="entry name" value="PI3K_p85B"/>
    <property type="match status" value="1"/>
</dbReference>
<dbReference type="PROSITE" id="PS51544">
    <property type="entry name" value="PI3K_ABD"/>
    <property type="match status" value="1"/>
</dbReference>
<dbReference type="Proteomes" id="UP000837857">
    <property type="component" value="Chromosome 7"/>
</dbReference>
<evidence type="ECO:0000256" key="1">
    <source>
        <dbReference type="PROSITE-ProRule" id="PRU00877"/>
    </source>
</evidence>
<feature type="non-terminal residue" evidence="3">
    <location>
        <position position="1"/>
    </location>
</feature>
<dbReference type="InterPro" id="IPR003113">
    <property type="entry name" value="PI3K_ABD"/>
</dbReference>
<feature type="domain" description="PI3K-ABD" evidence="2">
    <location>
        <begin position="18"/>
        <end position="107"/>
    </location>
</feature>
<keyword evidence="4" id="KW-1185">Reference proteome</keyword>
<accession>A0ABN8J3P1</accession>
<dbReference type="InterPro" id="IPR029071">
    <property type="entry name" value="Ubiquitin-like_domsf"/>
</dbReference>
<evidence type="ECO:0000313" key="3">
    <source>
        <dbReference type="EMBL" id="CAH2074516.1"/>
    </source>
</evidence>
<gene>
    <name evidence="3" type="ORF">IPOD504_LOCUS16113</name>
</gene>